<dbReference type="PANTHER" id="PTHR30329">
    <property type="entry name" value="STATOR ELEMENT OF FLAGELLAR MOTOR COMPLEX"/>
    <property type="match status" value="1"/>
</dbReference>
<gene>
    <name evidence="11" type="ORF">JOC58_004361</name>
</gene>
<comment type="caution">
    <text evidence="11">The sequence shown here is derived from an EMBL/GenBank/DDBJ whole genome shotgun (WGS) entry which is preliminary data.</text>
</comment>
<dbReference type="InterPro" id="IPR025713">
    <property type="entry name" value="MotB-like_N_dom"/>
</dbReference>
<dbReference type="PANTHER" id="PTHR30329:SF21">
    <property type="entry name" value="LIPOPROTEIN YIAD-RELATED"/>
    <property type="match status" value="1"/>
</dbReference>
<dbReference type="InterPro" id="IPR036737">
    <property type="entry name" value="OmpA-like_sf"/>
</dbReference>
<evidence type="ECO:0000256" key="5">
    <source>
        <dbReference type="ARBA" id="ARBA00022989"/>
    </source>
</evidence>
<name>A0ABU1J7H7_9BACL</name>
<keyword evidence="3" id="KW-1003">Cell membrane</keyword>
<sequence>MSKKGKRHEPHEEHADESWLLPYSDLMTLLLALFITLFSMSSLDASKFKGMAEALNAAFTGGAGVMDQTSLAPTNGKVTGKGQPDNNTAEAAATPTDSKSKTSAEKLREQLQKQEQEDLEKVKRKLDQYIQSNGLSSQLNTKLNQSELKVTISDNTLFASGMANVKPESRQLAKSLSNILQEIPGYDVIVSGHTDNIPISNSRYTSNWNLSSDRALNFMQIILLNKNLDPRKFSAIGYGEYRPIADNSTNIGRAQNRRVEVAIVRKYADNNSDTSLQSIVNNKNN</sequence>
<protein>
    <submittedName>
        <fullName evidence="11">Chemotaxis protein MotB</fullName>
    </submittedName>
</protein>
<accession>A0ABU1J7H7</accession>
<dbReference type="InterPro" id="IPR006665">
    <property type="entry name" value="OmpA-like"/>
</dbReference>
<evidence type="ECO:0000256" key="9">
    <source>
        <dbReference type="SAM" id="Phobius"/>
    </source>
</evidence>
<dbReference type="Proteomes" id="UP001185028">
    <property type="component" value="Unassembled WGS sequence"/>
</dbReference>
<dbReference type="InterPro" id="IPR050330">
    <property type="entry name" value="Bact_OuterMem_StrucFunc"/>
</dbReference>
<dbReference type="Pfam" id="PF00691">
    <property type="entry name" value="OmpA"/>
    <property type="match status" value="1"/>
</dbReference>
<comment type="similarity">
    <text evidence="2">Belongs to the MotB family.</text>
</comment>
<dbReference type="RefSeq" id="WP_188778403.1">
    <property type="nucleotide sequence ID" value="NZ_BMMB01000017.1"/>
</dbReference>
<dbReference type="Gene3D" id="3.30.1330.60">
    <property type="entry name" value="OmpA-like domain"/>
    <property type="match status" value="1"/>
</dbReference>
<evidence type="ECO:0000256" key="8">
    <source>
        <dbReference type="SAM" id="MobiDB-lite"/>
    </source>
</evidence>
<evidence type="ECO:0000313" key="12">
    <source>
        <dbReference type="Proteomes" id="UP001185028"/>
    </source>
</evidence>
<dbReference type="SUPFAM" id="SSF103088">
    <property type="entry name" value="OmpA-like"/>
    <property type="match status" value="1"/>
</dbReference>
<organism evidence="11 12">
    <name type="scientific">Paenibacillus hunanensis</name>
    <dbReference type="NCBI Taxonomy" id="539262"/>
    <lineage>
        <taxon>Bacteria</taxon>
        <taxon>Bacillati</taxon>
        <taxon>Bacillota</taxon>
        <taxon>Bacilli</taxon>
        <taxon>Bacillales</taxon>
        <taxon>Paenibacillaceae</taxon>
        <taxon>Paenibacillus</taxon>
    </lineage>
</organism>
<evidence type="ECO:0000256" key="4">
    <source>
        <dbReference type="ARBA" id="ARBA00022692"/>
    </source>
</evidence>
<dbReference type="PROSITE" id="PS51123">
    <property type="entry name" value="OMPA_2"/>
    <property type="match status" value="1"/>
</dbReference>
<dbReference type="EMBL" id="JAVDQH010000028">
    <property type="protein sequence ID" value="MDR6246428.1"/>
    <property type="molecule type" value="Genomic_DNA"/>
</dbReference>
<comment type="subcellular location">
    <subcellularLocation>
        <location evidence="1">Cell membrane</location>
        <topology evidence="1">Single-pass membrane protein</topology>
    </subcellularLocation>
</comment>
<keyword evidence="4 9" id="KW-0812">Transmembrane</keyword>
<proteinExistence type="inferred from homology"/>
<keyword evidence="6 7" id="KW-0472">Membrane</keyword>
<dbReference type="Pfam" id="PF13677">
    <property type="entry name" value="MotB_plug"/>
    <property type="match status" value="1"/>
</dbReference>
<feature type="domain" description="OmpA-like" evidence="10">
    <location>
        <begin position="145"/>
        <end position="267"/>
    </location>
</feature>
<evidence type="ECO:0000256" key="7">
    <source>
        <dbReference type="PROSITE-ProRule" id="PRU00473"/>
    </source>
</evidence>
<keyword evidence="12" id="KW-1185">Reference proteome</keyword>
<feature type="region of interest" description="Disordered" evidence="8">
    <location>
        <begin position="70"/>
        <end position="103"/>
    </location>
</feature>
<keyword evidence="5 9" id="KW-1133">Transmembrane helix</keyword>
<evidence type="ECO:0000313" key="11">
    <source>
        <dbReference type="EMBL" id="MDR6246428.1"/>
    </source>
</evidence>
<evidence type="ECO:0000256" key="3">
    <source>
        <dbReference type="ARBA" id="ARBA00022475"/>
    </source>
</evidence>
<dbReference type="CDD" id="cd07185">
    <property type="entry name" value="OmpA_C-like"/>
    <property type="match status" value="1"/>
</dbReference>
<evidence type="ECO:0000256" key="6">
    <source>
        <dbReference type="ARBA" id="ARBA00023136"/>
    </source>
</evidence>
<evidence type="ECO:0000256" key="2">
    <source>
        <dbReference type="ARBA" id="ARBA00008914"/>
    </source>
</evidence>
<feature type="transmembrane region" description="Helical" evidence="9">
    <location>
        <begin position="20"/>
        <end position="40"/>
    </location>
</feature>
<evidence type="ECO:0000256" key="1">
    <source>
        <dbReference type="ARBA" id="ARBA00004162"/>
    </source>
</evidence>
<dbReference type="NCBIfam" id="NF005831">
    <property type="entry name" value="PRK07734.1"/>
    <property type="match status" value="1"/>
</dbReference>
<reference evidence="11 12" key="1">
    <citation type="submission" date="2023-07" db="EMBL/GenBank/DDBJ databases">
        <title>Genomic Encyclopedia of Type Strains, Phase IV (KMG-IV): sequencing the most valuable type-strain genomes for metagenomic binning, comparative biology and taxonomic classification.</title>
        <authorList>
            <person name="Goeker M."/>
        </authorList>
    </citation>
    <scope>NUCLEOTIDE SEQUENCE [LARGE SCALE GENOMIC DNA]</scope>
    <source>
        <strain evidence="11 12">DSM 22170</strain>
    </source>
</reference>
<evidence type="ECO:0000259" key="10">
    <source>
        <dbReference type="PROSITE" id="PS51123"/>
    </source>
</evidence>